<accession>A0ACB7ZMH9</accession>
<reference evidence="1 2" key="1">
    <citation type="journal article" date="2021" name="Hortic Res">
        <title>High-quality reference genome and annotation aids understanding of berry development for evergreen blueberry (Vaccinium darrowii).</title>
        <authorList>
            <person name="Yu J."/>
            <person name="Hulse-Kemp A.M."/>
            <person name="Babiker E."/>
            <person name="Staton M."/>
        </authorList>
    </citation>
    <scope>NUCLEOTIDE SEQUENCE [LARGE SCALE GENOMIC DNA]</scope>
    <source>
        <strain evidence="2">cv. NJ 8807/NJ 8810</strain>
        <tissue evidence="1">Young leaf</tissue>
    </source>
</reference>
<dbReference type="Proteomes" id="UP000828048">
    <property type="component" value="Chromosome 9"/>
</dbReference>
<evidence type="ECO:0000313" key="1">
    <source>
        <dbReference type="EMBL" id="KAH7867078.1"/>
    </source>
</evidence>
<protein>
    <submittedName>
        <fullName evidence="1">Uncharacterized protein</fullName>
    </submittedName>
</protein>
<keyword evidence="2" id="KW-1185">Reference proteome</keyword>
<evidence type="ECO:0000313" key="2">
    <source>
        <dbReference type="Proteomes" id="UP000828048"/>
    </source>
</evidence>
<proteinExistence type="predicted"/>
<sequence>MLPLGEAHEEDNLEFRWGRKKSVAVRNKDVQFYTSFTNGGVEYFLYDCVYLRRDNELDIGKIVRLCESARHEKLAKVVWFFRPIEVRQWLGDVEPLWNEVFLASGEGKGLCNVNPLETICGKCNVVCTSKDKRNPQATREELKMADYIFCRTFDVARCTISPIFADVIAGTEVKHFFNREKDQKFTASEDGANLNGKIANPSSFVKVEGNEGVMDLRNPEKDDKTEMKRELNVSPTSSSDIESRKKRKLQFGDVGPEEDPVKLSITLPRVPLASDFVIHSLKHSNGDKGSKFDNQFQDVTRRPVEGVTVLRNPEKDGKFDTSSKLAAKDKGEMKRVQDLSTTSSFDRESPKRRKLQFNDVGPKEDPVKLSNTLPRVPDAPDSAIKILKHYDKGSKFDNQFQDVTRRPVEGVTVLRNPEKDGKFDTSPKPATKDKGEMKRVQDLSTTSLFDSESPKRGELQFNDVGPKEDPVKLSDTLPRVPDALESAIKNLKHYDKGSKFDNKFQEVTRRPVEGVTVFRNPEKGGKFDTSPRLAGKVGSKEDPVKLSDTLPRKPDAPDSAIKNLKHSNGDKGSKSNNQILEVTRRPAAETSKWFEQQPWGEKMKSANDRGTLVLLENLDPSYTSSEVQDIIWSAFNVTGEAKIIPRCALSSPHHGQAFFIFKSEDAADHAISDLKRKCLMLPNGRPLVGRKGCPVEPKNCTKFVGHLVIEKLKFRKQNKDWKIAVSTSHYSQPNTIEYDMAAEWLLLQEKSKLQWDALNKQHAKEIERLRSQLKTHHDLLSVLHEYESDDVIHFCRIIIFLGTDIITAGET</sequence>
<name>A0ACB7ZMH9_9ERIC</name>
<dbReference type="EMBL" id="CM037159">
    <property type="protein sequence ID" value="KAH7867078.1"/>
    <property type="molecule type" value="Genomic_DNA"/>
</dbReference>
<comment type="caution">
    <text evidence="1">The sequence shown here is derived from an EMBL/GenBank/DDBJ whole genome shotgun (WGS) entry which is preliminary data.</text>
</comment>
<gene>
    <name evidence="1" type="ORF">Vadar_028622</name>
</gene>
<organism evidence="1 2">
    <name type="scientific">Vaccinium darrowii</name>
    <dbReference type="NCBI Taxonomy" id="229202"/>
    <lineage>
        <taxon>Eukaryota</taxon>
        <taxon>Viridiplantae</taxon>
        <taxon>Streptophyta</taxon>
        <taxon>Embryophyta</taxon>
        <taxon>Tracheophyta</taxon>
        <taxon>Spermatophyta</taxon>
        <taxon>Magnoliopsida</taxon>
        <taxon>eudicotyledons</taxon>
        <taxon>Gunneridae</taxon>
        <taxon>Pentapetalae</taxon>
        <taxon>asterids</taxon>
        <taxon>Ericales</taxon>
        <taxon>Ericaceae</taxon>
        <taxon>Vaccinioideae</taxon>
        <taxon>Vaccinieae</taxon>
        <taxon>Vaccinium</taxon>
    </lineage>
</organism>